<protein>
    <submittedName>
        <fullName evidence="2">Type VI secretion system protein VasD</fullName>
    </submittedName>
</protein>
<dbReference type="EMBL" id="FRAB01000045">
    <property type="protein sequence ID" value="SHK91740.1"/>
    <property type="molecule type" value="Genomic_DNA"/>
</dbReference>
<evidence type="ECO:0000256" key="1">
    <source>
        <dbReference type="SAM" id="SignalP"/>
    </source>
</evidence>
<dbReference type="OrthoDB" id="5471061at2"/>
<dbReference type="InterPro" id="IPR038706">
    <property type="entry name" value="Type_VI_SciN-like_sf"/>
</dbReference>
<evidence type="ECO:0000313" key="3">
    <source>
        <dbReference type="Proteomes" id="UP000184395"/>
    </source>
</evidence>
<dbReference type="PANTHER" id="PTHR37625:SF4">
    <property type="entry name" value="OUTER MEMBRANE LIPOPROTEIN"/>
    <property type="match status" value="1"/>
</dbReference>
<feature type="chain" id="PRO_5009922042" evidence="1">
    <location>
        <begin position="24"/>
        <end position="173"/>
    </location>
</feature>
<keyword evidence="1" id="KW-0732">Signal</keyword>
<dbReference type="AlphaFoldDB" id="A0A1M6WD78"/>
<dbReference type="Pfam" id="PF12790">
    <property type="entry name" value="T6SS-SciN"/>
    <property type="match status" value="1"/>
</dbReference>
<dbReference type="STRING" id="169427.SAMN05192548_104518"/>
<feature type="signal peptide" evidence="1">
    <location>
        <begin position="1"/>
        <end position="23"/>
    </location>
</feature>
<dbReference type="Gene3D" id="2.60.40.4150">
    <property type="entry name" value="Type VI secretion system, lipoprotein SciN"/>
    <property type="match status" value="1"/>
</dbReference>
<dbReference type="InterPro" id="IPR017734">
    <property type="entry name" value="T6SS_SciN"/>
</dbReference>
<accession>A0A1M6WD78</accession>
<organism evidence="2 3">
    <name type="scientific">Paraburkholderia terricola</name>
    <dbReference type="NCBI Taxonomy" id="169427"/>
    <lineage>
        <taxon>Bacteria</taxon>
        <taxon>Pseudomonadati</taxon>
        <taxon>Pseudomonadota</taxon>
        <taxon>Betaproteobacteria</taxon>
        <taxon>Burkholderiales</taxon>
        <taxon>Burkholderiaceae</taxon>
        <taxon>Paraburkholderia</taxon>
    </lineage>
</organism>
<name>A0A1M6WD78_9BURK</name>
<dbReference type="NCBIfam" id="TIGR03352">
    <property type="entry name" value="VI_chp_3"/>
    <property type="match status" value="1"/>
</dbReference>
<evidence type="ECO:0000313" key="2">
    <source>
        <dbReference type="EMBL" id="SHK91740.1"/>
    </source>
</evidence>
<dbReference type="Proteomes" id="UP000184395">
    <property type="component" value="Unassembled WGS sequence"/>
</dbReference>
<gene>
    <name evidence="2" type="ORF">SAMN05192548_104518</name>
</gene>
<reference evidence="2 3" key="1">
    <citation type="submission" date="2016-11" db="EMBL/GenBank/DDBJ databases">
        <authorList>
            <person name="Jaros S."/>
            <person name="Januszkiewicz K."/>
            <person name="Wedrychowicz H."/>
        </authorList>
    </citation>
    <scope>NUCLEOTIDE SEQUENCE [LARGE SCALE GENOMIC DNA]</scope>
    <source>
        <strain evidence="2 3">LMG 20594</strain>
    </source>
</reference>
<sequence>MPRMRLIRSVTAVAAIASSLVLAACASGDPKPKEPLRLDVTANAAATVNPDEQKRAAPIIVRIYELKTDGAFNAADFFTLQDKDRTVLADDLVKRDQFQLRPGEHVTITRTVDPATTTLGVLAAYRDLPNSVWRAVYALPATPDKAWYRFSTPKLKLTITLEANAIKVTEAPR</sequence>
<dbReference type="PROSITE" id="PS51257">
    <property type="entry name" value="PROKAR_LIPOPROTEIN"/>
    <property type="match status" value="1"/>
</dbReference>
<proteinExistence type="predicted"/>
<dbReference type="PANTHER" id="PTHR37625">
    <property type="entry name" value="OUTER MEMBRANE LIPOPROTEIN-RELATED"/>
    <property type="match status" value="1"/>
</dbReference>